<keyword evidence="1" id="KW-0472">Membrane</keyword>
<accession>A0A5E7W540</accession>
<dbReference type="RefSeq" id="WP_150655818.1">
    <property type="nucleotide sequence ID" value="NZ_CABVJH010000002.1"/>
</dbReference>
<gene>
    <name evidence="2" type="ORF">PS943_01464</name>
</gene>
<dbReference type="EMBL" id="CABVJH010000002">
    <property type="protein sequence ID" value="VVQ29735.1"/>
    <property type="molecule type" value="Genomic_DNA"/>
</dbReference>
<keyword evidence="1" id="KW-1133">Transmembrane helix</keyword>
<keyword evidence="1" id="KW-0812">Transmembrane</keyword>
<evidence type="ECO:0000313" key="2">
    <source>
        <dbReference type="EMBL" id="VVQ29735.1"/>
    </source>
</evidence>
<dbReference type="Proteomes" id="UP000325645">
    <property type="component" value="Unassembled WGS sequence"/>
</dbReference>
<sequence length="231" mass="26123">MVRDWMIWVGCLLLFCAGAVWEAIQIKVDFFVVANIHDFFEILSSLATVIAVCYGVLAWKHQLSGQSDLELARRVAIASLRMKEAALEGWADAKAAINRVPSGINSLPSDWMKMMSEEIAVRLAKREELKLEYFAVLQEARAIWGKDFTTKYNRLNDLCSACNTCAREFVAWSSGAEHIIYRPQRELNIKGIGIYLEGLDLLNAESRIELEINRMTADADAALEKKMFRAN</sequence>
<protein>
    <recommendedName>
        <fullName evidence="4">DUF4760 domain-containing protein</fullName>
    </recommendedName>
</protein>
<organism evidence="2 3">
    <name type="scientific">Pseudomonas fluorescens</name>
    <dbReference type="NCBI Taxonomy" id="294"/>
    <lineage>
        <taxon>Bacteria</taxon>
        <taxon>Pseudomonadati</taxon>
        <taxon>Pseudomonadota</taxon>
        <taxon>Gammaproteobacteria</taxon>
        <taxon>Pseudomonadales</taxon>
        <taxon>Pseudomonadaceae</taxon>
        <taxon>Pseudomonas</taxon>
    </lineage>
</organism>
<evidence type="ECO:0000313" key="3">
    <source>
        <dbReference type="Proteomes" id="UP000325645"/>
    </source>
</evidence>
<name>A0A5E7W540_PSEFL</name>
<proteinExistence type="predicted"/>
<evidence type="ECO:0008006" key="4">
    <source>
        <dbReference type="Google" id="ProtNLM"/>
    </source>
</evidence>
<dbReference type="AlphaFoldDB" id="A0A5E7W540"/>
<reference evidence="2 3" key="1">
    <citation type="submission" date="2019-09" db="EMBL/GenBank/DDBJ databases">
        <authorList>
            <person name="Chandra G."/>
            <person name="Truman W A."/>
        </authorList>
    </citation>
    <scope>NUCLEOTIDE SEQUENCE [LARGE SCALE GENOMIC DNA]</scope>
    <source>
        <strain evidence="2">PS943</strain>
    </source>
</reference>
<feature type="transmembrane region" description="Helical" evidence="1">
    <location>
        <begin position="38"/>
        <end position="59"/>
    </location>
</feature>
<evidence type="ECO:0000256" key="1">
    <source>
        <dbReference type="SAM" id="Phobius"/>
    </source>
</evidence>